<accession>A0A9W9ZUW6</accession>
<evidence type="ECO:0000313" key="4">
    <source>
        <dbReference type="Proteomes" id="UP001163046"/>
    </source>
</evidence>
<dbReference type="Pfam" id="PF00024">
    <property type="entry name" value="PAN_1"/>
    <property type="match status" value="1"/>
</dbReference>
<gene>
    <name evidence="3" type="primary">LCN1_2</name>
    <name evidence="3" type="ORF">OS493_000879</name>
</gene>
<feature type="domain" description="Apple" evidence="2">
    <location>
        <begin position="45"/>
        <end position="111"/>
    </location>
</feature>
<name>A0A9W9ZUW6_9CNID</name>
<sequence length="186" mass="20704">MDGATSSIECYSWIQVMFRIIIASVFIPFSLALTRSDVRASSLIDTHENYALLGHVIASHVTKGITSCSLLCLNNADCLSFNFGQNQEIYGEGLCQLNNQRCHDNREVNLTPVGGYVYGEFIDVKIKQYTFTTLGKQGIDGPTQSELGGYDGTNLEGKGCDRQWNPVLECPFLRDLHYRGPRGLRI</sequence>
<proteinExistence type="predicted"/>
<keyword evidence="1" id="KW-1133">Transmembrane helix</keyword>
<dbReference type="EMBL" id="MU825873">
    <property type="protein sequence ID" value="KAJ7387548.1"/>
    <property type="molecule type" value="Genomic_DNA"/>
</dbReference>
<dbReference type="OrthoDB" id="5979483at2759"/>
<organism evidence="3 4">
    <name type="scientific">Desmophyllum pertusum</name>
    <dbReference type="NCBI Taxonomy" id="174260"/>
    <lineage>
        <taxon>Eukaryota</taxon>
        <taxon>Metazoa</taxon>
        <taxon>Cnidaria</taxon>
        <taxon>Anthozoa</taxon>
        <taxon>Hexacorallia</taxon>
        <taxon>Scleractinia</taxon>
        <taxon>Caryophylliina</taxon>
        <taxon>Caryophylliidae</taxon>
        <taxon>Desmophyllum</taxon>
    </lineage>
</organism>
<dbReference type="Proteomes" id="UP001163046">
    <property type="component" value="Unassembled WGS sequence"/>
</dbReference>
<evidence type="ECO:0000256" key="1">
    <source>
        <dbReference type="SAM" id="Phobius"/>
    </source>
</evidence>
<comment type="caution">
    <text evidence="3">The sequence shown here is derived from an EMBL/GenBank/DDBJ whole genome shotgun (WGS) entry which is preliminary data.</text>
</comment>
<feature type="transmembrane region" description="Helical" evidence="1">
    <location>
        <begin position="12"/>
        <end position="33"/>
    </location>
</feature>
<dbReference type="AlphaFoldDB" id="A0A9W9ZUW6"/>
<protein>
    <submittedName>
        <fullName evidence="3">Glycine rich protein</fullName>
    </submittedName>
</protein>
<evidence type="ECO:0000259" key="2">
    <source>
        <dbReference type="Pfam" id="PF00024"/>
    </source>
</evidence>
<dbReference type="InterPro" id="IPR003609">
    <property type="entry name" value="Pan_app"/>
</dbReference>
<evidence type="ECO:0000313" key="3">
    <source>
        <dbReference type="EMBL" id="KAJ7387548.1"/>
    </source>
</evidence>
<keyword evidence="1" id="KW-0812">Transmembrane</keyword>
<keyword evidence="1" id="KW-0472">Membrane</keyword>
<reference evidence="3" key="1">
    <citation type="submission" date="2023-01" db="EMBL/GenBank/DDBJ databases">
        <title>Genome assembly of the deep-sea coral Lophelia pertusa.</title>
        <authorList>
            <person name="Herrera S."/>
            <person name="Cordes E."/>
        </authorList>
    </citation>
    <scope>NUCLEOTIDE SEQUENCE</scope>
    <source>
        <strain evidence="3">USNM1676648</strain>
        <tissue evidence="3">Polyp</tissue>
    </source>
</reference>
<keyword evidence="4" id="KW-1185">Reference proteome</keyword>